<protein>
    <submittedName>
        <fullName evidence="1">Uncharacterized protein</fullName>
    </submittedName>
</protein>
<reference evidence="1" key="1">
    <citation type="submission" date="2023-05" db="EMBL/GenBank/DDBJ databases">
        <title>Aeromonas salmonicida 57, complete genome.</title>
        <authorList>
            <person name="Shao L."/>
        </authorList>
    </citation>
    <scope>NUCLEOTIDE SEQUENCE</scope>
    <source>
        <strain evidence="1">57</strain>
    </source>
</reference>
<name>A0AAX3VXF4_AERSA</name>
<sequence length="205" mass="23397">MVGKSINSNAEAAWRWMCQQDSFDLLEVAEGSPLKLRNIYLVVRSWLASGHLRCVYQKPFGSSVSFRGSRYQVVETAGDPAFGSGNRKTKQRQKRRIHRKTVQQKMWNTMKISRFFTLSDLAITSGVDDSGASTYTTFLVRAGYVRLVDKIEGFKVKGNQNRYQLIRDSGRFAPMVRATQGGCWDQNEQRFYQFDVKEAPHGHVA</sequence>
<proteinExistence type="predicted"/>
<dbReference type="Proteomes" id="UP001239426">
    <property type="component" value="Chromosome"/>
</dbReference>
<dbReference type="AlphaFoldDB" id="A0AAX3VXF4"/>
<organism evidence="1 2">
    <name type="scientific">Aeromonas salmonicida</name>
    <dbReference type="NCBI Taxonomy" id="645"/>
    <lineage>
        <taxon>Bacteria</taxon>
        <taxon>Pseudomonadati</taxon>
        <taxon>Pseudomonadota</taxon>
        <taxon>Gammaproteobacteria</taxon>
        <taxon>Aeromonadales</taxon>
        <taxon>Aeromonadaceae</taxon>
        <taxon>Aeromonas</taxon>
    </lineage>
</organism>
<dbReference type="EMBL" id="CP124841">
    <property type="protein sequence ID" value="WHF37533.1"/>
    <property type="molecule type" value="Genomic_DNA"/>
</dbReference>
<evidence type="ECO:0000313" key="2">
    <source>
        <dbReference type="Proteomes" id="UP001239426"/>
    </source>
</evidence>
<evidence type="ECO:0000313" key="1">
    <source>
        <dbReference type="EMBL" id="WHF37533.1"/>
    </source>
</evidence>
<dbReference type="RefSeq" id="WP_125598305.1">
    <property type="nucleotide sequence ID" value="NZ_CAWOII010000067.1"/>
</dbReference>
<gene>
    <name evidence="1" type="ORF">QLQ87_03980</name>
</gene>
<accession>A0AAX3VXF4</accession>